<organism evidence="1">
    <name type="scientific">Craspedostauros australis</name>
    <dbReference type="NCBI Taxonomy" id="1486917"/>
    <lineage>
        <taxon>Eukaryota</taxon>
        <taxon>Sar</taxon>
        <taxon>Stramenopiles</taxon>
        <taxon>Ochrophyta</taxon>
        <taxon>Bacillariophyta</taxon>
        <taxon>Bacillariophyceae</taxon>
        <taxon>Bacillariophycidae</taxon>
        <taxon>Naviculales</taxon>
        <taxon>Naviculaceae</taxon>
        <taxon>Craspedostauros</taxon>
    </lineage>
</organism>
<dbReference type="EMBL" id="HBEF01006882">
    <property type="protein sequence ID" value="CAD8332193.1"/>
    <property type="molecule type" value="Transcribed_RNA"/>
</dbReference>
<evidence type="ECO:0000313" key="1">
    <source>
        <dbReference type="EMBL" id="CAD8332193.1"/>
    </source>
</evidence>
<proteinExistence type="predicted"/>
<sequence length="134" mass="14863">MNNLERCDCILIVSSKVFPNADTRLIDAFSPNDLFRIRVRFIVVEHAHQCEGETRVAGMGQASANTALQGGREVDVGTHELLTLSSPFPHFEVLSSFCVPYVPLHQPICSRQGRKAATEIIISTFGASKTTRYR</sequence>
<protein>
    <submittedName>
        <fullName evidence="1">Uncharacterized protein</fullName>
    </submittedName>
</protein>
<gene>
    <name evidence="1" type="ORF">CAUS1442_LOCUS4292</name>
</gene>
<reference evidence="1" key="1">
    <citation type="submission" date="2021-01" db="EMBL/GenBank/DDBJ databases">
        <authorList>
            <person name="Corre E."/>
            <person name="Pelletier E."/>
            <person name="Niang G."/>
            <person name="Scheremetjew M."/>
            <person name="Finn R."/>
            <person name="Kale V."/>
            <person name="Holt S."/>
            <person name="Cochrane G."/>
            <person name="Meng A."/>
            <person name="Brown T."/>
            <person name="Cohen L."/>
        </authorList>
    </citation>
    <scope>NUCLEOTIDE SEQUENCE</scope>
    <source>
        <strain evidence="1">CCMP3328</strain>
    </source>
</reference>
<dbReference type="AlphaFoldDB" id="A0A7R9WS83"/>
<accession>A0A7R9WS83</accession>
<name>A0A7R9WS83_9STRA</name>